<dbReference type="GO" id="GO:0001578">
    <property type="term" value="P:microtubule bundle formation"/>
    <property type="evidence" value="ECO:0007669"/>
    <property type="project" value="TreeGrafter"/>
</dbReference>
<evidence type="ECO:0000313" key="6">
    <source>
        <dbReference type="Proteomes" id="UP000472269"/>
    </source>
</evidence>
<feature type="region of interest" description="Disordered" evidence="4">
    <location>
        <begin position="368"/>
        <end position="392"/>
    </location>
</feature>
<accession>A0A663MZ25</accession>
<dbReference type="PANTHER" id="PTHR22461:SF2">
    <property type="entry name" value="SERINE-RICH COILED-COIL DOMAIN-CONTAINING PROTEIN 2"/>
    <property type="match status" value="1"/>
</dbReference>
<evidence type="ECO:0000313" key="5">
    <source>
        <dbReference type="Ensembl" id="ENSACUP00000017825.1"/>
    </source>
</evidence>
<dbReference type="CTD" id="54462"/>
<keyword evidence="2 3" id="KW-0175">Coiled coil</keyword>
<feature type="region of interest" description="Disordered" evidence="4">
    <location>
        <begin position="566"/>
        <end position="602"/>
    </location>
</feature>
<dbReference type="PANTHER" id="PTHR22461">
    <property type="entry name" value="SERINE-RICH COILED-COIL DOMAIN-CONTAINING PROTEIN 2-RELATED"/>
    <property type="match status" value="1"/>
</dbReference>
<feature type="compositionally biased region" description="Polar residues" evidence="4">
    <location>
        <begin position="992"/>
        <end position="1016"/>
    </location>
</feature>
<reference evidence="5" key="2">
    <citation type="submission" date="2025-09" db="UniProtKB">
        <authorList>
            <consortium name="Ensembl"/>
        </authorList>
    </citation>
    <scope>IDENTIFICATION</scope>
</reference>
<name>A0A663MZ25_ATHCN</name>
<dbReference type="Ensembl" id="ENSACUT00000019018.1">
    <property type="protein sequence ID" value="ENSACUP00000017825.1"/>
    <property type="gene ID" value="ENSACUG00000011974.1"/>
</dbReference>
<dbReference type="Proteomes" id="UP000472269">
    <property type="component" value="Unplaced"/>
</dbReference>
<evidence type="ECO:0000256" key="4">
    <source>
        <dbReference type="SAM" id="MobiDB-lite"/>
    </source>
</evidence>
<feature type="compositionally biased region" description="Basic and acidic residues" evidence="4">
    <location>
        <begin position="569"/>
        <end position="598"/>
    </location>
</feature>
<comment type="similarity">
    <text evidence="1">Belongs to the CCSER family.</text>
</comment>
<dbReference type="AlphaFoldDB" id="A0A663MZ25"/>
<evidence type="ECO:0000256" key="2">
    <source>
        <dbReference type="ARBA" id="ARBA00023054"/>
    </source>
</evidence>
<feature type="compositionally biased region" description="Polar residues" evidence="4">
    <location>
        <begin position="184"/>
        <end position="203"/>
    </location>
</feature>
<feature type="region of interest" description="Disordered" evidence="4">
    <location>
        <begin position="910"/>
        <end position="931"/>
    </location>
</feature>
<feature type="compositionally biased region" description="Polar residues" evidence="4">
    <location>
        <begin position="910"/>
        <end position="920"/>
    </location>
</feature>
<feature type="compositionally biased region" description="Polar residues" evidence="4">
    <location>
        <begin position="970"/>
        <end position="982"/>
    </location>
</feature>
<organism evidence="5 6">
    <name type="scientific">Athene cunicularia</name>
    <name type="common">Burrowing owl</name>
    <name type="synonym">Speotyto cunicularia</name>
    <dbReference type="NCBI Taxonomy" id="194338"/>
    <lineage>
        <taxon>Eukaryota</taxon>
        <taxon>Metazoa</taxon>
        <taxon>Chordata</taxon>
        <taxon>Craniata</taxon>
        <taxon>Vertebrata</taxon>
        <taxon>Euteleostomi</taxon>
        <taxon>Archelosauria</taxon>
        <taxon>Archosauria</taxon>
        <taxon>Dinosauria</taxon>
        <taxon>Saurischia</taxon>
        <taxon>Theropoda</taxon>
        <taxon>Coelurosauria</taxon>
        <taxon>Aves</taxon>
        <taxon>Neognathae</taxon>
        <taxon>Neoaves</taxon>
        <taxon>Telluraves</taxon>
        <taxon>Strigiformes</taxon>
        <taxon>Strigidae</taxon>
        <taxon>Athene</taxon>
    </lineage>
</organism>
<protein>
    <submittedName>
        <fullName evidence="5">Coiled-coil serine rich protein 2</fullName>
    </submittedName>
</protein>
<keyword evidence="6" id="KW-1185">Reference proteome</keyword>
<feature type="compositionally biased region" description="Basic and acidic residues" evidence="4">
    <location>
        <begin position="374"/>
        <end position="385"/>
    </location>
</feature>
<feature type="compositionally biased region" description="Low complexity" evidence="4">
    <location>
        <begin position="956"/>
        <end position="969"/>
    </location>
</feature>
<dbReference type="GeneID" id="113481807"/>
<evidence type="ECO:0000256" key="1">
    <source>
        <dbReference type="ARBA" id="ARBA00010949"/>
    </source>
</evidence>
<feature type="compositionally biased region" description="Polar residues" evidence="4">
    <location>
        <begin position="1030"/>
        <end position="1048"/>
    </location>
</feature>
<feature type="region of interest" description="Disordered" evidence="4">
    <location>
        <begin position="173"/>
        <end position="206"/>
    </location>
</feature>
<dbReference type="OMA" id="NECTKHT"/>
<dbReference type="RefSeq" id="XP_026707540.1">
    <property type="nucleotide sequence ID" value="XM_026851739.1"/>
</dbReference>
<reference evidence="5" key="1">
    <citation type="submission" date="2025-08" db="UniProtKB">
        <authorList>
            <consortium name="Ensembl"/>
        </authorList>
    </citation>
    <scope>IDENTIFICATION</scope>
</reference>
<evidence type="ECO:0000256" key="3">
    <source>
        <dbReference type="SAM" id="Coils"/>
    </source>
</evidence>
<gene>
    <name evidence="5" type="primary">CCSER2</name>
</gene>
<feature type="coiled-coil region" evidence="3">
    <location>
        <begin position="723"/>
        <end position="750"/>
    </location>
</feature>
<dbReference type="InterPro" id="IPR029627">
    <property type="entry name" value="CCSER"/>
</dbReference>
<dbReference type="GO" id="GO:0015630">
    <property type="term" value="C:microtubule cytoskeleton"/>
    <property type="evidence" value="ECO:0007669"/>
    <property type="project" value="TreeGrafter"/>
</dbReference>
<feature type="region of interest" description="Disordered" evidence="4">
    <location>
        <begin position="944"/>
        <end position="1057"/>
    </location>
</feature>
<proteinExistence type="inferred from homology"/>
<sequence>MEEKNQIRTSLVSRLPKYGTKTLGSVLQPMPNGTAVSLAGNNGGKNFGKHNGTVRMSSFSFNWKKSNQYQLHDQNGKETNSKHNSNEKLIDSEKYSQGALGNDVLRVGLNSAASVASKAAKQTSMFVSSTEELNPKSLPGLSSSAKFAKGTLSGRTSYSGLSAPKSHLNGFYGNRPVVGLQRPRANSSATRTSSGESLAQSTDNSKDFSCEKMVRSQSFSHSIQNSFLPTASLTRSHSFNKAVDLTRPYHSQNLAARTSQRSTLLSRNARQLDVPNGNEPMKYGFTRPYSGMSAPCSKKPPLSNGSGSAPSFGYRLSRPSLLKPARQRFAGNIIVDGSKSTTSDTCIVENSEISTNINRAIEKNSILESNAQRTESDESLHESVGKHGSKVMCMSDDGDEISISSLSSSEKNDLSEDFSDDFIDIEDPNRTIQIQQKESCLQELEHGAITSIEPFSSLKGSEGSCCNTDDWLDINVSVDDNSESTKHSAENVISPEMNYRAGSSFELSPSDSSDGTYMWDEEGLEPIGSVHPCGSYESSEMNSIDILNNLDSCDLEDDDLMLDVDLPEDSPRDKEECENMSRYDRQDRNARQHQEGFWKRAPQQRWNTQDHYHLGHTDHYIHGKNDLNRGSNYLESPIGHFESYGAPNFYQAPRQLVGLPENTVMLDEMTLRHMVQDCTAVKTQLLKLKRLLHQNDENVSLQDIPLSVPSSPEPQEPESTFKMDDLLNEIRQLKDELKKKDETINQLEHQLATRCNCQKDSQKPTGATCAYADKFTQTSWRRSSPQVLQPSSSLPSSTDLAQGKLIKMPHIEAHSEYPKHGLHEYSNHQNQNAANVSLTNSLNDVNSLRSIRLNIKDENTSYLENVNNKNTEGPAEVAGNKEGMLPSRSCVQISTRADAREVQTELAVKSQPSFTNQASRPKTLRIAKPPNALVPPTAAVLARSANHSAASKEGELLPLSSSTQLQPTSGQDNLKAKQNQKVSRLRPPTMSFVKSKQTSSQKATAVSPEPQNTCLKTNIPKPLVQRKENMQTQNAAVHSADSLPSNRYSRLPKPKTH</sequence>
<dbReference type="GO" id="GO:0008017">
    <property type="term" value="F:microtubule binding"/>
    <property type="evidence" value="ECO:0007669"/>
    <property type="project" value="TreeGrafter"/>
</dbReference>